<dbReference type="EMBL" id="CAJHNH020004117">
    <property type="protein sequence ID" value="CAG5130578.1"/>
    <property type="molecule type" value="Genomic_DNA"/>
</dbReference>
<dbReference type="PANTHER" id="PTHR22923:SF116">
    <property type="entry name" value="C1Q DOMAIN-CONTAINING PROTEIN"/>
    <property type="match status" value="1"/>
</dbReference>
<dbReference type="PROSITE" id="PS50871">
    <property type="entry name" value="C1Q"/>
    <property type="match status" value="1"/>
</dbReference>
<evidence type="ECO:0000256" key="1">
    <source>
        <dbReference type="ARBA" id="ARBA00004613"/>
    </source>
</evidence>
<dbReference type="AlphaFoldDB" id="A0A8S3ZRJ0"/>
<dbReference type="InterPro" id="IPR001073">
    <property type="entry name" value="C1q_dom"/>
</dbReference>
<comment type="subcellular location">
    <subcellularLocation>
        <location evidence="1">Secreted</location>
    </subcellularLocation>
</comment>
<dbReference type="InterPro" id="IPR008983">
    <property type="entry name" value="Tumour_necrosis_fac-like_dom"/>
</dbReference>
<dbReference type="Proteomes" id="UP000678393">
    <property type="component" value="Unassembled WGS sequence"/>
</dbReference>
<evidence type="ECO:0000313" key="6">
    <source>
        <dbReference type="Proteomes" id="UP000678393"/>
    </source>
</evidence>
<reference evidence="5" key="1">
    <citation type="submission" date="2021-04" db="EMBL/GenBank/DDBJ databases">
        <authorList>
            <consortium name="Molecular Ecology Group"/>
        </authorList>
    </citation>
    <scope>NUCLEOTIDE SEQUENCE</scope>
</reference>
<organism evidence="5 6">
    <name type="scientific">Candidula unifasciata</name>
    <dbReference type="NCBI Taxonomy" id="100452"/>
    <lineage>
        <taxon>Eukaryota</taxon>
        <taxon>Metazoa</taxon>
        <taxon>Spiralia</taxon>
        <taxon>Lophotrochozoa</taxon>
        <taxon>Mollusca</taxon>
        <taxon>Gastropoda</taxon>
        <taxon>Heterobranchia</taxon>
        <taxon>Euthyneura</taxon>
        <taxon>Panpulmonata</taxon>
        <taxon>Eupulmonata</taxon>
        <taxon>Stylommatophora</taxon>
        <taxon>Helicina</taxon>
        <taxon>Helicoidea</taxon>
        <taxon>Geomitridae</taxon>
        <taxon>Candidula</taxon>
    </lineage>
</organism>
<dbReference type="PANTHER" id="PTHR22923">
    <property type="entry name" value="CEREBELLIN-RELATED"/>
    <property type="match status" value="1"/>
</dbReference>
<dbReference type="OrthoDB" id="6108348at2759"/>
<feature type="domain" description="C1q" evidence="4">
    <location>
        <begin position="51"/>
        <end position="184"/>
    </location>
</feature>
<evidence type="ECO:0000256" key="3">
    <source>
        <dbReference type="ARBA" id="ARBA00022729"/>
    </source>
</evidence>
<dbReference type="Pfam" id="PF00386">
    <property type="entry name" value="C1q"/>
    <property type="match status" value="1"/>
</dbReference>
<keyword evidence="6" id="KW-1185">Reference proteome</keyword>
<comment type="caution">
    <text evidence="5">The sequence shown here is derived from an EMBL/GenBank/DDBJ whole genome shotgun (WGS) entry which is preliminary data.</text>
</comment>
<dbReference type="SUPFAM" id="SSF49842">
    <property type="entry name" value="TNF-like"/>
    <property type="match status" value="1"/>
</dbReference>
<proteinExistence type="predicted"/>
<accession>A0A8S3ZRJ0</accession>
<name>A0A8S3ZRJ0_9EUPU</name>
<sequence length="184" mass="20399">MLNDRLTPLEQLRTCLNERASTRDENIKQLSQVIQEVAVISPRLQQLELKCSRPRCGFSALTWTNNVAEGETISPYKDLYSNVGGNFDAKSGIFTAPVDGLYVTAISLRLSENEELTVYVKHNKKGLDQSSATDVCRCSATVEDTHACDVSVLDMKAGDTLVLFLETDNTDYENCVSFSCFLLS</sequence>
<gene>
    <name evidence="5" type="ORF">CUNI_LOCUS16136</name>
</gene>
<dbReference type="InterPro" id="IPR050822">
    <property type="entry name" value="Cerebellin_Synaptic_Org"/>
</dbReference>
<protein>
    <recommendedName>
        <fullName evidence="4">C1q domain-containing protein</fullName>
    </recommendedName>
</protein>
<dbReference type="Gene3D" id="2.60.120.40">
    <property type="match status" value="1"/>
</dbReference>
<keyword evidence="2" id="KW-0964">Secreted</keyword>
<keyword evidence="3" id="KW-0732">Signal</keyword>
<evidence type="ECO:0000259" key="4">
    <source>
        <dbReference type="PROSITE" id="PS50871"/>
    </source>
</evidence>
<evidence type="ECO:0000256" key="2">
    <source>
        <dbReference type="ARBA" id="ARBA00022525"/>
    </source>
</evidence>
<evidence type="ECO:0000313" key="5">
    <source>
        <dbReference type="EMBL" id="CAG5130578.1"/>
    </source>
</evidence>
<dbReference type="GO" id="GO:0005576">
    <property type="term" value="C:extracellular region"/>
    <property type="evidence" value="ECO:0007669"/>
    <property type="project" value="UniProtKB-SubCell"/>
</dbReference>